<gene>
    <name evidence="8" type="ORF">FAB82_14435</name>
</gene>
<dbReference type="InterPro" id="IPR015590">
    <property type="entry name" value="Aldehyde_DH_dom"/>
</dbReference>
<evidence type="ECO:0000256" key="5">
    <source>
        <dbReference type="PROSITE-ProRule" id="PRU10007"/>
    </source>
</evidence>
<dbReference type="InterPro" id="IPR016160">
    <property type="entry name" value="Ald_DH_CS_CYS"/>
</dbReference>
<dbReference type="AlphaFoldDB" id="A0A4S8Q944"/>
<feature type="domain" description="Aldehyde dehydrogenase" evidence="7">
    <location>
        <begin position="10"/>
        <end position="475"/>
    </location>
</feature>
<dbReference type="OrthoDB" id="6882680at2"/>
<dbReference type="Pfam" id="PF00171">
    <property type="entry name" value="Aldedh"/>
    <property type="match status" value="1"/>
</dbReference>
<evidence type="ECO:0000256" key="3">
    <source>
        <dbReference type="ARBA" id="ARBA00023027"/>
    </source>
</evidence>
<comment type="similarity">
    <text evidence="1 6">Belongs to the aldehyde dehydrogenase family.</text>
</comment>
<dbReference type="FunFam" id="3.40.605.10:FF:000007">
    <property type="entry name" value="NAD/NADP-dependent betaine aldehyde dehydrogenase"/>
    <property type="match status" value="1"/>
</dbReference>
<sequence>MADLYINGSWTGAADGGTRDVLDPADGSVLAHVDEAGKSDVDDAVGAARRAFDDGPWRTTTAGERATALRAIVDGLRTNREDLARIESLDTGKTIAEAETDVDDITAVFDYYADTAGKDEGRVVDTGVKGAISRIVYEPIGVCALIAPWNYPLLQMSWKLAPALAAGNTCVIKPSEVTPLATIELVRIIAATGLPAGVLNLLLGDGAGTGAPMTEHPGVDMVSFTGGLETGKRIMATCAADVKNVALELGGKNPNVVFDDADFDSAVDYALNAVFFHSGQVCSAGARLIIQENLHDRFVDELARRAARIKLGRGQDEGVEVGPLVSEAHRAKVERYIQTAKDEGALLRCGGKRPDDPALADGFFLEPTIFDRCDRTMTIVREEVFGPVLSVETFVSEDEAVFLANDTEFGLAGAVWTADAGRGQRVAQRLRHGTVWINDYHPYVPQAEWGGFGKSGIGRELGPTGLEEYRESKHIWQNTDPAPMRWFNRQEQ</sequence>
<dbReference type="Gene3D" id="3.40.605.10">
    <property type="entry name" value="Aldehyde Dehydrogenase, Chain A, domain 1"/>
    <property type="match status" value="1"/>
</dbReference>
<dbReference type="PROSITE" id="PS00687">
    <property type="entry name" value="ALDEHYDE_DEHYDR_GLU"/>
    <property type="match status" value="1"/>
</dbReference>
<accession>A0A4S8Q944</accession>
<comment type="caution">
    <text evidence="8">The sequence shown here is derived from an EMBL/GenBank/DDBJ whole genome shotgun (WGS) entry which is preliminary data.</text>
</comment>
<dbReference type="PROSITE" id="PS00070">
    <property type="entry name" value="ALDEHYDE_DEHYDR_CYS"/>
    <property type="match status" value="1"/>
</dbReference>
<reference evidence="8 9" key="2">
    <citation type="submission" date="2019-05" db="EMBL/GenBank/DDBJ databases">
        <title>Glycomyces buryatensis sp. nov.</title>
        <authorList>
            <person name="Nikitina E."/>
        </authorList>
    </citation>
    <scope>NUCLEOTIDE SEQUENCE [LARGE SCALE GENOMIC DNA]</scope>
    <source>
        <strain evidence="8 9">18</strain>
    </source>
</reference>
<dbReference type="InterPro" id="IPR016162">
    <property type="entry name" value="Ald_DH_N"/>
</dbReference>
<dbReference type="Proteomes" id="UP000308760">
    <property type="component" value="Unassembled WGS sequence"/>
</dbReference>
<keyword evidence="9" id="KW-1185">Reference proteome</keyword>
<dbReference type="EMBL" id="STGY01000055">
    <property type="protein sequence ID" value="THV40838.1"/>
    <property type="molecule type" value="Genomic_DNA"/>
</dbReference>
<evidence type="ECO:0000256" key="4">
    <source>
        <dbReference type="ARBA" id="ARBA00037921"/>
    </source>
</evidence>
<dbReference type="InterPro" id="IPR016161">
    <property type="entry name" value="Ald_DH/histidinol_DH"/>
</dbReference>
<evidence type="ECO:0000256" key="6">
    <source>
        <dbReference type="RuleBase" id="RU003345"/>
    </source>
</evidence>
<reference evidence="9" key="1">
    <citation type="submission" date="2019-04" db="EMBL/GenBank/DDBJ databases">
        <title>Nocardioides xinjiangensis sp. nov.</title>
        <authorList>
            <person name="Liu S."/>
        </authorList>
    </citation>
    <scope>NUCLEOTIDE SEQUENCE [LARGE SCALE GENOMIC DNA]</scope>
    <source>
        <strain evidence="9">18</strain>
    </source>
</reference>
<dbReference type="GO" id="GO:0016620">
    <property type="term" value="F:oxidoreductase activity, acting on the aldehyde or oxo group of donors, NAD or NADP as acceptor"/>
    <property type="evidence" value="ECO:0007669"/>
    <property type="project" value="InterPro"/>
</dbReference>
<feature type="active site" evidence="5">
    <location>
        <position position="248"/>
    </location>
</feature>
<dbReference type="PANTHER" id="PTHR43860:SF2">
    <property type="entry name" value="BETAINE ALDEHYDE DEHYDROGENASE-RELATED"/>
    <property type="match status" value="1"/>
</dbReference>
<dbReference type="FunFam" id="3.40.309.10:FF:000012">
    <property type="entry name" value="Betaine aldehyde dehydrogenase"/>
    <property type="match status" value="1"/>
</dbReference>
<protein>
    <submittedName>
        <fullName evidence="8">Aldehyde dehydrogenase family protein</fullName>
    </submittedName>
</protein>
<evidence type="ECO:0000256" key="2">
    <source>
        <dbReference type="ARBA" id="ARBA00023002"/>
    </source>
</evidence>
<keyword evidence="3" id="KW-0520">NAD</keyword>
<proteinExistence type="inferred from homology"/>
<keyword evidence="2 6" id="KW-0560">Oxidoreductase</keyword>
<evidence type="ECO:0000313" key="9">
    <source>
        <dbReference type="Proteomes" id="UP000308760"/>
    </source>
</evidence>
<evidence type="ECO:0000259" key="7">
    <source>
        <dbReference type="Pfam" id="PF00171"/>
    </source>
</evidence>
<name>A0A4S8Q944_9ACTN</name>
<dbReference type="Gene3D" id="3.40.309.10">
    <property type="entry name" value="Aldehyde Dehydrogenase, Chain A, domain 2"/>
    <property type="match status" value="1"/>
</dbReference>
<dbReference type="RefSeq" id="WP_136535237.1">
    <property type="nucleotide sequence ID" value="NZ_STGY01000055.1"/>
</dbReference>
<comment type="pathway">
    <text evidence="4">Amine and polyamine biosynthesis; betaine biosynthesis via choline pathway; betaine from betaine aldehyde: step 1/1.</text>
</comment>
<organism evidence="8 9">
    <name type="scientific">Glycomyces buryatensis</name>
    <dbReference type="NCBI Taxonomy" id="2570927"/>
    <lineage>
        <taxon>Bacteria</taxon>
        <taxon>Bacillati</taxon>
        <taxon>Actinomycetota</taxon>
        <taxon>Actinomycetes</taxon>
        <taxon>Glycomycetales</taxon>
        <taxon>Glycomycetaceae</taxon>
        <taxon>Glycomyces</taxon>
    </lineage>
</organism>
<evidence type="ECO:0000313" key="8">
    <source>
        <dbReference type="EMBL" id="THV40838.1"/>
    </source>
</evidence>
<dbReference type="SUPFAM" id="SSF53720">
    <property type="entry name" value="ALDH-like"/>
    <property type="match status" value="1"/>
</dbReference>
<dbReference type="InterPro" id="IPR029510">
    <property type="entry name" value="Ald_DH_CS_GLU"/>
</dbReference>
<dbReference type="InterPro" id="IPR016163">
    <property type="entry name" value="Ald_DH_C"/>
</dbReference>
<evidence type="ECO:0000256" key="1">
    <source>
        <dbReference type="ARBA" id="ARBA00009986"/>
    </source>
</evidence>
<dbReference type="PANTHER" id="PTHR43860">
    <property type="entry name" value="BETAINE ALDEHYDE DEHYDROGENASE"/>
    <property type="match status" value="1"/>
</dbReference>